<dbReference type="EMBL" id="JBEHCU010001796">
    <property type="protein sequence ID" value="KAL1403290.1"/>
    <property type="molecule type" value="Genomic_DNA"/>
</dbReference>
<organism evidence="1 2">
    <name type="scientific">Culex pipiens pipiens</name>
    <name type="common">Northern house mosquito</name>
    <dbReference type="NCBI Taxonomy" id="38569"/>
    <lineage>
        <taxon>Eukaryota</taxon>
        <taxon>Metazoa</taxon>
        <taxon>Ecdysozoa</taxon>
        <taxon>Arthropoda</taxon>
        <taxon>Hexapoda</taxon>
        <taxon>Insecta</taxon>
        <taxon>Pterygota</taxon>
        <taxon>Neoptera</taxon>
        <taxon>Endopterygota</taxon>
        <taxon>Diptera</taxon>
        <taxon>Nematocera</taxon>
        <taxon>Culicoidea</taxon>
        <taxon>Culicidae</taxon>
        <taxon>Culicinae</taxon>
        <taxon>Culicini</taxon>
        <taxon>Culex</taxon>
        <taxon>Culex</taxon>
    </lineage>
</organism>
<proteinExistence type="predicted"/>
<comment type="caution">
    <text evidence="1">The sequence shown here is derived from an EMBL/GenBank/DDBJ whole genome shotgun (WGS) entry which is preliminary data.</text>
</comment>
<dbReference type="Proteomes" id="UP001562425">
    <property type="component" value="Unassembled WGS sequence"/>
</dbReference>
<feature type="non-terminal residue" evidence="1">
    <location>
        <position position="63"/>
    </location>
</feature>
<evidence type="ECO:0000313" key="2">
    <source>
        <dbReference type="Proteomes" id="UP001562425"/>
    </source>
</evidence>
<name>A0ABD1DUA4_CULPP</name>
<evidence type="ECO:0000313" key="1">
    <source>
        <dbReference type="EMBL" id="KAL1403290.1"/>
    </source>
</evidence>
<protein>
    <submittedName>
        <fullName evidence="1">Uncharacterized protein</fullName>
    </submittedName>
</protein>
<accession>A0ABD1DUA4</accession>
<keyword evidence="2" id="KW-1185">Reference proteome</keyword>
<dbReference type="AlphaFoldDB" id="A0ABD1DUA4"/>
<reference evidence="1 2" key="1">
    <citation type="submission" date="2024-05" db="EMBL/GenBank/DDBJ databases">
        <title>Culex pipiens pipiens assembly and annotation.</title>
        <authorList>
            <person name="Alout H."/>
            <person name="Durand T."/>
        </authorList>
    </citation>
    <scope>NUCLEOTIDE SEQUENCE [LARGE SCALE GENOMIC DNA]</scope>
    <source>
        <strain evidence="1">HA-2024</strain>
        <tissue evidence="1">Whole body</tissue>
    </source>
</reference>
<sequence>MFSTRTAFHAIAAALYCGSMYYDVYVISEYPREIKELFGGLASNDKYQLPMKGRVIFLTYWNM</sequence>
<gene>
    <name evidence="1" type="ORF">pipiens_005738</name>
</gene>